<dbReference type="SUPFAM" id="SSF81383">
    <property type="entry name" value="F-box domain"/>
    <property type="match status" value="1"/>
</dbReference>
<evidence type="ECO:0000259" key="1">
    <source>
        <dbReference type="PROSITE" id="PS50181"/>
    </source>
</evidence>
<sequence>MGGWAPNSQPPLITMNEWTSATAFYSVAPTPTETATRTLLNLPIELRLEIYTHCSAFALLQLTQTCKQVYEEINARHSIYENAYGYKLALWICRDPLNIRRIKGLRGHEEKALFEKLYAPTKEMEVYPMVCRDCLELFEGVMGEGCGDPECKFCNDRCWNCVEGDSILALEGLHL</sequence>
<organism evidence="2 3">
    <name type="scientific">Ascobolus immersus RN42</name>
    <dbReference type="NCBI Taxonomy" id="1160509"/>
    <lineage>
        <taxon>Eukaryota</taxon>
        <taxon>Fungi</taxon>
        <taxon>Dikarya</taxon>
        <taxon>Ascomycota</taxon>
        <taxon>Pezizomycotina</taxon>
        <taxon>Pezizomycetes</taxon>
        <taxon>Pezizales</taxon>
        <taxon>Ascobolaceae</taxon>
        <taxon>Ascobolus</taxon>
    </lineage>
</organism>
<evidence type="ECO:0000313" key="3">
    <source>
        <dbReference type="Proteomes" id="UP000275078"/>
    </source>
</evidence>
<proteinExistence type="predicted"/>
<evidence type="ECO:0000313" key="2">
    <source>
        <dbReference type="EMBL" id="RPA87068.1"/>
    </source>
</evidence>
<keyword evidence="3" id="KW-1185">Reference proteome</keyword>
<dbReference type="PROSITE" id="PS50181">
    <property type="entry name" value="FBOX"/>
    <property type="match status" value="1"/>
</dbReference>
<accession>A0A3N4IQQ0</accession>
<dbReference type="EMBL" id="ML119647">
    <property type="protein sequence ID" value="RPA87068.1"/>
    <property type="molecule type" value="Genomic_DNA"/>
</dbReference>
<dbReference type="InterPro" id="IPR036047">
    <property type="entry name" value="F-box-like_dom_sf"/>
</dbReference>
<dbReference type="InterPro" id="IPR001810">
    <property type="entry name" value="F-box_dom"/>
</dbReference>
<dbReference type="Proteomes" id="UP000275078">
    <property type="component" value="Unassembled WGS sequence"/>
</dbReference>
<name>A0A3N4IQQ0_ASCIM</name>
<feature type="domain" description="F-box" evidence="1">
    <location>
        <begin position="36"/>
        <end position="83"/>
    </location>
</feature>
<dbReference type="CDD" id="cd09917">
    <property type="entry name" value="F-box_SF"/>
    <property type="match status" value="1"/>
</dbReference>
<dbReference type="AlphaFoldDB" id="A0A3N4IQQ0"/>
<protein>
    <recommendedName>
        <fullName evidence="1">F-box domain-containing protein</fullName>
    </recommendedName>
</protein>
<gene>
    <name evidence="2" type="ORF">BJ508DRAFT_95669</name>
</gene>
<reference evidence="2 3" key="1">
    <citation type="journal article" date="2018" name="Nat. Ecol. Evol.">
        <title>Pezizomycetes genomes reveal the molecular basis of ectomycorrhizal truffle lifestyle.</title>
        <authorList>
            <person name="Murat C."/>
            <person name="Payen T."/>
            <person name="Noel B."/>
            <person name="Kuo A."/>
            <person name="Morin E."/>
            <person name="Chen J."/>
            <person name="Kohler A."/>
            <person name="Krizsan K."/>
            <person name="Balestrini R."/>
            <person name="Da Silva C."/>
            <person name="Montanini B."/>
            <person name="Hainaut M."/>
            <person name="Levati E."/>
            <person name="Barry K.W."/>
            <person name="Belfiori B."/>
            <person name="Cichocki N."/>
            <person name="Clum A."/>
            <person name="Dockter R.B."/>
            <person name="Fauchery L."/>
            <person name="Guy J."/>
            <person name="Iotti M."/>
            <person name="Le Tacon F."/>
            <person name="Lindquist E.A."/>
            <person name="Lipzen A."/>
            <person name="Malagnac F."/>
            <person name="Mello A."/>
            <person name="Molinier V."/>
            <person name="Miyauchi S."/>
            <person name="Poulain J."/>
            <person name="Riccioni C."/>
            <person name="Rubini A."/>
            <person name="Sitrit Y."/>
            <person name="Splivallo R."/>
            <person name="Traeger S."/>
            <person name="Wang M."/>
            <person name="Zifcakova L."/>
            <person name="Wipf D."/>
            <person name="Zambonelli A."/>
            <person name="Paolocci F."/>
            <person name="Nowrousian M."/>
            <person name="Ottonello S."/>
            <person name="Baldrian P."/>
            <person name="Spatafora J.W."/>
            <person name="Henrissat B."/>
            <person name="Nagy L.G."/>
            <person name="Aury J.M."/>
            <person name="Wincker P."/>
            <person name="Grigoriev I.V."/>
            <person name="Bonfante P."/>
            <person name="Martin F.M."/>
        </authorList>
    </citation>
    <scope>NUCLEOTIDE SEQUENCE [LARGE SCALE GENOMIC DNA]</scope>
    <source>
        <strain evidence="2 3">RN42</strain>
    </source>
</reference>